<organism evidence="2">
    <name type="scientific">Tetraselmis sp. GSL018</name>
    <dbReference type="NCBI Taxonomy" id="582737"/>
    <lineage>
        <taxon>Eukaryota</taxon>
        <taxon>Viridiplantae</taxon>
        <taxon>Chlorophyta</taxon>
        <taxon>core chlorophytes</taxon>
        <taxon>Chlorodendrophyceae</taxon>
        <taxon>Chlorodendrales</taxon>
        <taxon>Chlorodendraceae</taxon>
        <taxon>Tetraselmis</taxon>
    </lineage>
</organism>
<feature type="signal peptide" evidence="1">
    <location>
        <begin position="1"/>
        <end position="19"/>
    </location>
</feature>
<dbReference type="EMBL" id="GBEZ01005255">
    <property type="protein sequence ID" value="JAC80029.1"/>
    <property type="molecule type" value="Transcribed_RNA"/>
</dbReference>
<name>A0A061SAG1_9CHLO</name>
<keyword evidence="1" id="KW-0732">Signal</keyword>
<protein>
    <submittedName>
        <fullName evidence="2">Uncharacterized protein</fullName>
    </submittedName>
</protein>
<dbReference type="AlphaFoldDB" id="A0A061SAG1"/>
<reference evidence="2" key="1">
    <citation type="submission" date="2014-05" db="EMBL/GenBank/DDBJ databases">
        <title>The transcriptome of the halophilic microalga Tetraselmis sp. GSL018 isolated from the Great Salt Lake, Utah.</title>
        <authorList>
            <person name="Jinkerson R.E."/>
            <person name="D'Adamo S."/>
            <person name="Posewitz M.C."/>
        </authorList>
    </citation>
    <scope>NUCLEOTIDE SEQUENCE</scope>
    <source>
        <strain evidence="2">GSL018</strain>
    </source>
</reference>
<gene>
    <name evidence="2" type="ORF">TSPGSL018_11227</name>
</gene>
<sequence length="140" mass="15046">PIRWPALRPLLLEGGFLSAVPPVTLPSVPAQVWDCGGLQTCIAREGCHLLHNPLTHGAPSFGVCSGRNQRRVALAYAGLSAAFSFSAPKLGSNLQSPTIKGSKDALWSSQFGDEGPTAWQQRGTGRLKCWTLCITHKRLE</sequence>
<accession>A0A061SAG1</accession>
<evidence type="ECO:0000256" key="1">
    <source>
        <dbReference type="SAM" id="SignalP"/>
    </source>
</evidence>
<feature type="chain" id="PRO_5001606070" evidence="1">
    <location>
        <begin position="20"/>
        <end position="140"/>
    </location>
</feature>
<proteinExistence type="predicted"/>
<feature type="non-terminal residue" evidence="2">
    <location>
        <position position="1"/>
    </location>
</feature>
<evidence type="ECO:0000313" key="2">
    <source>
        <dbReference type="EMBL" id="JAC80029.1"/>
    </source>
</evidence>